<dbReference type="KEGG" id="nani:NCTC12227_00079"/>
<dbReference type="EMBL" id="LR134516">
    <property type="protein sequence ID" value="VEJ20378.1"/>
    <property type="molecule type" value="Genomic_DNA"/>
</dbReference>
<keyword evidence="2" id="KW-1185">Reference proteome</keyword>
<dbReference type="STRING" id="326522.BWD08_00210"/>
<protein>
    <submittedName>
        <fullName evidence="1">Uncharacterized protein</fullName>
    </submittedName>
</protein>
<accession>A0A3S4Y959</accession>
<evidence type="ECO:0000313" key="1">
    <source>
        <dbReference type="EMBL" id="VEJ20378.1"/>
    </source>
</evidence>
<reference evidence="1 2" key="1">
    <citation type="submission" date="2018-12" db="EMBL/GenBank/DDBJ databases">
        <authorList>
            <consortium name="Pathogen Informatics"/>
        </authorList>
    </citation>
    <scope>NUCLEOTIDE SEQUENCE [LARGE SCALE GENOMIC DNA]</scope>
    <source>
        <strain evidence="1 2">NCTC12227</strain>
    </source>
</reference>
<gene>
    <name evidence="1" type="ORF">NCTC12227_00079</name>
</gene>
<organism evidence="1 2">
    <name type="scientific">Neisseria animaloris</name>
    <dbReference type="NCBI Taxonomy" id="326522"/>
    <lineage>
        <taxon>Bacteria</taxon>
        <taxon>Pseudomonadati</taxon>
        <taxon>Pseudomonadota</taxon>
        <taxon>Betaproteobacteria</taxon>
        <taxon>Neisseriales</taxon>
        <taxon>Neisseriaceae</taxon>
        <taxon>Neisseria</taxon>
    </lineage>
</organism>
<name>A0A3S4Y959_9NEIS</name>
<dbReference type="Proteomes" id="UP000268229">
    <property type="component" value="Chromosome"/>
</dbReference>
<evidence type="ECO:0000313" key="2">
    <source>
        <dbReference type="Proteomes" id="UP000268229"/>
    </source>
</evidence>
<sequence>MEWIKKNWPIILVAFVVALIRSVAFDKISDNACWNVKNIPVGLSWRQQKEFCQCVRRTGDYYITLEAVKRISTGEGRLGDFKRYDKLFNVSCEENALKVSKYFW</sequence>
<dbReference type="AlphaFoldDB" id="A0A3S4Y959"/>
<proteinExistence type="predicted"/>
<dbReference type="RefSeq" id="WP_126303669.1">
    <property type="nucleotide sequence ID" value="NZ_LR134516.1"/>
</dbReference>